<protein>
    <recommendedName>
        <fullName evidence="1">ZSWIM1/3 RNaseH-like domain-containing protein</fullName>
    </recommendedName>
</protein>
<dbReference type="Pfam" id="PF21056">
    <property type="entry name" value="ZSWIM1-3_RNaseH-like"/>
    <property type="match status" value="1"/>
</dbReference>
<evidence type="ECO:0000313" key="2">
    <source>
        <dbReference type="EMBL" id="KZS00290.1"/>
    </source>
</evidence>
<proteinExistence type="predicted"/>
<organism evidence="2 3">
    <name type="scientific">Daphnia magna</name>
    <dbReference type="NCBI Taxonomy" id="35525"/>
    <lineage>
        <taxon>Eukaryota</taxon>
        <taxon>Metazoa</taxon>
        <taxon>Ecdysozoa</taxon>
        <taxon>Arthropoda</taxon>
        <taxon>Crustacea</taxon>
        <taxon>Branchiopoda</taxon>
        <taxon>Diplostraca</taxon>
        <taxon>Cladocera</taxon>
        <taxon>Anomopoda</taxon>
        <taxon>Daphniidae</taxon>
        <taxon>Daphnia</taxon>
    </lineage>
</organism>
<dbReference type="PANTHER" id="PTHR31569">
    <property type="entry name" value="SWIM-TYPE DOMAIN-CONTAINING PROTEIN"/>
    <property type="match status" value="1"/>
</dbReference>
<gene>
    <name evidence="2" type="ORF">APZ42_003466</name>
</gene>
<feature type="non-terminal residue" evidence="2">
    <location>
        <position position="1"/>
    </location>
</feature>
<feature type="non-terminal residue" evidence="2">
    <location>
        <position position="261"/>
    </location>
</feature>
<reference evidence="2 3" key="1">
    <citation type="submission" date="2016-03" db="EMBL/GenBank/DDBJ databases">
        <title>EvidentialGene: Evidence-directed Construction of Genes on Genomes.</title>
        <authorList>
            <person name="Gilbert D.G."/>
            <person name="Choi J.-H."/>
            <person name="Mockaitis K."/>
            <person name="Colbourne J."/>
            <person name="Pfrender M."/>
        </authorList>
    </citation>
    <scope>NUCLEOTIDE SEQUENCE [LARGE SCALE GENOMIC DNA]</scope>
    <source>
        <strain evidence="2 3">Xinb3</strain>
        <tissue evidence="2">Complete organism</tissue>
    </source>
</reference>
<dbReference type="InterPro" id="IPR052579">
    <property type="entry name" value="Zinc_finger_SWIM"/>
</dbReference>
<name>A0A164HIZ0_9CRUS</name>
<comment type="caution">
    <text evidence="2">The sequence shown here is derived from an EMBL/GenBank/DDBJ whole genome shotgun (WGS) entry which is preliminary data.</text>
</comment>
<evidence type="ECO:0000259" key="1">
    <source>
        <dbReference type="Pfam" id="PF21056"/>
    </source>
</evidence>
<evidence type="ECO:0000313" key="3">
    <source>
        <dbReference type="Proteomes" id="UP000076858"/>
    </source>
</evidence>
<feature type="domain" description="ZSWIM1/3 RNaseH-like" evidence="1">
    <location>
        <begin position="24"/>
        <end position="105"/>
    </location>
</feature>
<sequence length="261" mass="30066">LQDKFGTHLISKDLINIKQGLAELDGTYETTRAGVALFHILIEDNNGDGQPVAKFFIKEETIEAIAECLWVFSENNDVSATKLTLTDKDCAEISALGRYLPSATHLLCPFHALTSVDFHLNKVNDGERVDIEKRHQIRKHFRTAIVYLTDGGTGSTATYFRDHWFNIETKWTHVGRRHLPTFGNNTTNRLERFHHTIKDVLQKTQRLAEVLKNLVNIAKLRLSDRKLKQNIRDLRFATKSKHRLLKKFAESVSPYAWRKME</sequence>
<dbReference type="InterPro" id="IPR048324">
    <property type="entry name" value="ZSWIM1-3_RNaseH-like"/>
</dbReference>
<dbReference type="Proteomes" id="UP000076858">
    <property type="component" value="Unassembled WGS sequence"/>
</dbReference>
<accession>A0A164HIZ0</accession>
<dbReference type="OrthoDB" id="6377543at2759"/>
<dbReference type="EMBL" id="LRGB01010858">
    <property type="protein sequence ID" value="KZS00290.1"/>
    <property type="molecule type" value="Genomic_DNA"/>
</dbReference>
<keyword evidence="3" id="KW-1185">Reference proteome</keyword>
<dbReference type="AlphaFoldDB" id="A0A164HIZ0"/>
<dbReference type="PANTHER" id="PTHR31569:SF4">
    <property type="entry name" value="SWIM-TYPE DOMAIN-CONTAINING PROTEIN"/>
    <property type="match status" value="1"/>
</dbReference>